<keyword evidence="1" id="KW-1133">Transmembrane helix</keyword>
<gene>
    <name evidence="3" type="primary">Vigan.03G166000</name>
    <name evidence="2" type="synonym">Vigan.03G165700</name>
    <name evidence="2" type="ORF">VIGAN_03165700</name>
    <name evidence="3" type="ORF">VIGAN_03166000</name>
</gene>
<evidence type="ECO:0000313" key="2">
    <source>
        <dbReference type="EMBL" id="BAT81788.1"/>
    </source>
</evidence>
<feature type="transmembrane region" description="Helical" evidence="1">
    <location>
        <begin position="12"/>
        <end position="38"/>
    </location>
</feature>
<organism evidence="3 4">
    <name type="scientific">Vigna angularis var. angularis</name>
    <dbReference type="NCBI Taxonomy" id="157739"/>
    <lineage>
        <taxon>Eukaryota</taxon>
        <taxon>Viridiplantae</taxon>
        <taxon>Streptophyta</taxon>
        <taxon>Embryophyta</taxon>
        <taxon>Tracheophyta</taxon>
        <taxon>Spermatophyta</taxon>
        <taxon>Magnoliopsida</taxon>
        <taxon>eudicotyledons</taxon>
        <taxon>Gunneridae</taxon>
        <taxon>Pentapetalae</taxon>
        <taxon>rosids</taxon>
        <taxon>fabids</taxon>
        <taxon>Fabales</taxon>
        <taxon>Fabaceae</taxon>
        <taxon>Papilionoideae</taxon>
        <taxon>50 kb inversion clade</taxon>
        <taxon>NPAAA clade</taxon>
        <taxon>indigoferoid/millettioid clade</taxon>
        <taxon>Phaseoleae</taxon>
        <taxon>Vigna</taxon>
    </lineage>
</organism>
<dbReference type="AlphaFoldDB" id="A0A0S3RMZ7"/>
<reference evidence="3 4" key="1">
    <citation type="journal article" date="2015" name="Sci. Rep.">
        <title>The power of single molecule real-time sequencing technology in the de novo assembly of a eukaryotic genome.</title>
        <authorList>
            <person name="Sakai H."/>
            <person name="Naito K."/>
            <person name="Ogiso-Tanaka E."/>
            <person name="Takahashi Y."/>
            <person name="Iseki K."/>
            <person name="Muto C."/>
            <person name="Satou K."/>
            <person name="Teruya K."/>
            <person name="Shiroma A."/>
            <person name="Shimoji M."/>
            <person name="Hirano T."/>
            <person name="Itoh T."/>
            <person name="Kaga A."/>
            <person name="Tomooka N."/>
        </authorList>
    </citation>
    <scope>NUCLEOTIDE SEQUENCE [LARGE SCALE GENOMIC DNA]</scope>
    <source>
        <strain evidence="4">cv. Shumari</strain>
    </source>
</reference>
<accession>A0A0S3RMZ7</accession>
<evidence type="ECO:0000313" key="4">
    <source>
        <dbReference type="Proteomes" id="UP000291084"/>
    </source>
</evidence>
<keyword evidence="4" id="KW-1185">Reference proteome</keyword>
<keyword evidence="1" id="KW-0472">Membrane</keyword>
<evidence type="ECO:0000256" key="1">
    <source>
        <dbReference type="SAM" id="Phobius"/>
    </source>
</evidence>
<feature type="non-terminal residue" evidence="3">
    <location>
        <position position="1"/>
    </location>
</feature>
<dbReference type="Proteomes" id="UP000291084">
    <property type="component" value="Chromosome 3"/>
</dbReference>
<dbReference type="EMBL" id="AP015036">
    <property type="protein sequence ID" value="BAT81788.1"/>
    <property type="molecule type" value="Genomic_DNA"/>
</dbReference>
<name>A0A0S3RMZ7_PHAAN</name>
<sequence>VSSLFHNMFEFIITYSFVALNVLGKGELITIVVAVVIVTEASISTNDHCFARRGQAIITLSRSLLKYLKNTRRGG</sequence>
<evidence type="ECO:0000313" key="3">
    <source>
        <dbReference type="EMBL" id="BAT81791.1"/>
    </source>
</evidence>
<proteinExistence type="predicted"/>
<protein>
    <submittedName>
        <fullName evidence="3">Uncharacterized protein</fullName>
    </submittedName>
</protein>
<keyword evidence="1" id="KW-0812">Transmembrane</keyword>
<dbReference type="EMBL" id="AP015036">
    <property type="protein sequence ID" value="BAT81791.1"/>
    <property type="molecule type" value="Genomic_DNA"/>
</dbReference>